<evidence type="ECO:0000256" key="4">
    <source>
        <dbReference type="ARBA" id="ARBA00022989"/>
    </source>
</evidence>
<reference evidence="10" key="1">
    <citation type="submission" date="2024-06" db="EMBL/GenBank/DDBJ databases">
        <title>Multi-omics analyses provide insights into the biosynthesis of the anticancer antibiotic pleurotin in Hohenbuehelia grisea.</title>
        <authorList>
            <person name="Weaver J.A."/>
            <person name="Alberti F."/>
        </authorList>
    </citation>
    <scope>NUCLEOTIDE SEQUENCE [LARGE SCALE GENOMIC DNA]</scope>
    <source>
        <strain evidence="10">T-177</strain>
    </source>
</reference>
<sequence>MALFKRAKHEKESKESDDRSAEADSSTKNPAPKAGNTAFKQQRLNAWQPIFSPNTVLPAFFIVALICGPIGGVLIWGASTLSEISLDYTECDNLAASSTSGALQFSDVPSSRYSYRLRAGDSDAQHDVVTPGYALLDNPSATDVQQLRECHIRFSIPATVPKPILFYYRLRNFNQNHRRYVKSFDTDQFRGKAISADELDKGSCHPVAKNSEGKAIYPCGLIANSIFNDTFSNLRLLNPNNETSNDTFTYELSAKGIAWPGERKKYTNTPAYDLADIVPPPNWIARFPNYTTENLPKLQDDEHFHNWMRTAALPRFPKLYGRNDSTDLQPGRYEIIVGLNFPVQRFKGTKEIVITSASWVGGKNPFLGWAYVGVSGFFFLVTIIGTIKHFVKPRRLGDQNLLSWNRPKTS</sequence>
<dbReference type="Proteomes" id="UP001556367">
    <property type="component" value="Unassembled WGS sequence"/>
</dbReference>
<evidence type="ECO:0000313" key="9">
    <source>
        <dbReference type="EMBL" id="KAL0959092.1"/>
    </source>
</evidence>
<protein>
    <recommendedName>
        <fullName evidence="11">Cell cycle control protein</fullName>
    </recommendedName>
</protein>
<comment type="subcellular location">
    <subcellularLocation>
        <location evidence="1">Membrane</location>
        <topology evidence="1">Multi-pass membrane protein</topology>
    </subcellularLocation>
</comment>
<feature type="transmembrane region" description="Helical" evidence="8">
    <location>
        <begin position="56"/>
        <end position="78"/>
    </location>
</feature>
<dbReference type="InterPro" id="IPR005045">
    <property type="entry name" value="CDC50/LEM3_fam"/>
</dbReference>
<keyword evidence="5 6" id="KW-0472">Membrane</keyword>
<comment type="caution">
    <text evidence="9">The sequence shown here is derived from an EMBL/GenBank/DDBJ whole genome shotgun (WGS) entry which is preliminary data.</text>
</comment>
<evidence type="ECO:0000313" key="10">
    <source>
        <dbReference type="Proteomes" id="UP001556367"/>
    </source>
</evidence>
<dbReference type="PANTHER" id="PTHR10926:SF0">
    <property type="entry name" value="CDC50, ISOFORM A"/>
    <property type="match status" value="1"/>
</dbReference>
<keyword evidence="10" id="KW-1185">Reference proteome</keyword>
<evidence type="ECO:0000256" key="7">
    <source>
        <dbReference type="SAM" id="MobiDB-lite"/>
    </source>
</evidence>
<evidence type="ECO:0000256" key="2">
    <source>
        <dbReference type="ARBA" id="ARBA00009457"/>
    </source>
</evidence>
<dbReference type="EMBL" id="JASNQZ010000003">
    <property type="protein sequence ID" value="KAL0959092.1"/>
    <property type="molecule type" value="Genomic_DNA"/>
</dbReference>
<dbReference type="PANTHER" id="PTHR10926">
    <property type="entry name" value="CELL CYCLE CONTROL PROTEIN 50"/>
    <property type="match status" value="1"/>
</dbReference>
<keyword evidence="3 8" id="KW-0812">Transmembrane</keyword>
<name>A0ABR3JU87_9AGAR</name>
<comment type="similarity">
    <text evidence="2 6">Belongs to the CDC50/LEM3 family.</text>
</comment>
<accession>A0ABR3JU87</accession>
<feature type="transmembrane region" description="Helical" evidence="8">
    <location>
        <begin position="366"/>
        <end position="387"/>
    </location>
</feature>
<evidence type="ECO:0000256" key="6">
    <source>
        <dbReference type="PIRNR" id="PIRNR015840"/>
    </source>
</evidence>
<evidence type="ECO:0008006" key="11">
    <source>
        <dbReference type="Google" id="ProtNLM"/>
    </source>
</evidence>
<feature type="region of interest" description="Disordered" evidence="7">
    <location>
        <begin position="1"/>
        <end position="35"/>
    </location>
</feature>
<evidence type="ECO:0000256" key="1">
    <source>
        <dbReference type="ARBA" id="ARBA00004141"/>
    </source>
</evidence>
<gene>
    <name evidence="9" type="ORF">HGRIS_014390</name>
</gene>
<dbReference type="Pfam" id="PF03381">
    <property type="entry name" value="CDC50"/>
    <property type="match status" value="1"/>
</dbReference>
<evidence type="ECO:0000256" key="3">
    <source>
        <dbReference type="ARBA" id="ARBA00022692"/>
    </source>
</evidence>
<keyword evidence="4 8" id="KW-1133">Transmembrane helix</keyword>
<evidence type="ECO:0000256" key="5">
    <source>
        <dbReference type="ARBA" id="ARBA00023136"/>
    </source>
</evidence>
<evidence type="ECO:0000256" key="8">
    <source>
        <dbReference type="SAM" id="Phobius"/>
    </source>
</evidence>
<organism evidence="9 10">
    <name type="scientific">Hohenbuehelia grisea</name>
    <dbReference type="NCBI Taxonomy" id="104357"/>
    <lineage>
        <taxon>Eukaryota</taxon>
        <taxon>Fungi</taxon>
        <taxon>Dikarya</taxon>
        <taxon>Basidiomycota</taxon>
        <taxon>Agaricomycotina</taxon>
        <taxon>Agaricomycetes</taxon>
        <taxon>Agaricomycetidae</taxon>
        <taxon>Agaricales</taxon>
        <taxon>Pleurotineae</taxon>
        <taxon>Pleurotaceae</taxon>
        <taxon>Hohenbuehelia</taxon>
    </lineage>
</organism>
<dbReference type="PIRSF" id="PIRSF015840">
    <property type="entry name" value="DUF284_TM_euk"/>
    <property type="match status" value="1"/>
</dbReference>
<proteinExistence type="inferred from homology"/>
<feature type="compositionally biased region" description="Basic and acidic residues" evidence="7">
    <location>
        <begin position="9"/>
        <end position="22"/>
    </location>
</feature>